<dbReference type="AlphaFoldDB" id="A0A5M3WKA6"/>
<evidence type="ECO:0000313" key="3">
    <source>
        <dbReference type="Proteomes" id="UP000331127"/>
    </source>
</evidence>
<accession>A0A5M3WKA6</accession>
<organism evidence="2 3">
    <name type="scientific">Acrocarpospora macrocephala</name>
    <dbReference type="NCBI Taxonomy" id="150177"/>
    <lineage>
        <taxon>Bacteria</taxon>
        <taxon>Bacillati</taxon>
        <taxon>Actinomycetota</taxon>
        <taxon>Actinomycetes</taxon>
        <taxon>Streptosporangiales</taxon>
        <taxon>Streptosporangiaceae</taxon>
        <taxon>Acrocarpospora</taxon>
    </lineage>
</organism>
<dbReference type="OrthoDB" id="2613214at2"/>
<dbReference type="EMBL" id="BLAE01000016">
    <property type="protein sequence ID" value="GES09645.1"/>
    <property type="molecule type" value="Genomic_DNA"/>
</dbReference>
<evidence type="ECO:0000313" key="2">
    <source>
        <dbReference type="EMBL" id="GES09645.1"/>
    </source>
</evidence>
<dbReference type="InterPro" id="IPR009799">
    <property type="entry name" value="EthD_dom"/>
</dbReference>
<reference evidence="2 3" key="1">
    <citation type="submission" date="2019-10" db="EMBL/GenBank/DDBJ databases">
        <title>Whole genome shotgun sequence of Acrocarpospora macrocephala NBRC 16266.</title>
        <authorList>
            <person name="Ichikawa N."/>
            <person name="Kimura A."/>
            <person name="Kitahashi Y."/>
            <person name="Komaki H."/>
            <person name="Oguchi A."/>
        </authorList>
    </citation>
    <scope>NUCLEOTIDE SEQUENCE [LARGE SCALE GENOMIC DNA]</scope>
    <source>
        <strain evidence="2 3">NBRC 16266</strain>
    </source>
</reference>
<dbReference type="Pfam" id="PF07110">
    <property type="entry name" value="EthD"/>
    <property type="match status" value="1"/>
</dbReference>
<name>A0A5M3WKA6_9ACTN</name>
<gene>
    <name evidence="2" type="ORF">Amac_032410</name>
</gene>
<dbReference type="GO" id="GO:0016491">
    <property type="term" value="F:oxidoreductase activity"/>
    <property type="evidence" value="ECO:0007669"/>
    <property type="project" value="InterPro"/>
</dbReference>
<sequence>MIKMVGIFKKREGLTDEEFRDYYENVHCPLFNEYLSKPGVERWTRRYLTPIAPPVTGEVRDFGFDVIVEIWCNEEFYQGFFVEPMPDEFRAMVIEDEEKLFDRSHMYMCLVDEYDTDLSSL</sequence>
<evidence type="ECO:0000259" key="1">
    <source>
        <dbReference type="Pfam" id="PF07110"/>
    </source>
</evidence>
<dbReference type="Proteomes" id="UP000331127">
    <property type="component" value="Unassembled WGS sequence"/>
</dbReference>
<protein>
    <recommendedName>
        <fullName evidence="1">EthD domain-containing protein</fullName>
    </recommendedName>
</protein>
<feature type="domain" description="EthD" evidence="1">
    <location>
        <begin position="11"/>
        <end position="104"/>
    </location>
</feature>
<dbReference type="InterPro" id="IPR011008">
    <property type="entry name" value="Dimeric_a/b-barrel"/>
</dbReference>
<proteinExistence type="predicted"/>
<keyword evidence="3" id="KW-1185">Reference proteome</keyword>
<dbReference type="SUPFAM" id="SSF54909">
    <property type="entry name" value="Dimeric alpha+beta barrel"/>
    <property type="match status" value="1"/>
</dbReference>
<comment type="caution">
    <text evidence="2">The sequence shown here is derived from an EMBL/GenBank/DDBJ whole genome shotgun (WGS) entry which is preliminary data.</text>
</comment>
<dbReference type="Gene3D" id="3.30.70.100">
    <property type="match status" value="1"/>
</dbReference>